<sequence length="175" mass="18929">MPQYLPPKHDCAYTHFTSNLTTSIMGPLDPALVIGGCGGLGFHIVTQLLHSGDASDVTVLDVEVGRNRVEGARYVKGSVSSHEDVSTALANVQPRVIFHVASPHLMLQSATPKLFEEVNVSGTRNLLDCINEQGGVKMLIYTSSTGIIHNGYTDIINATEAVPIFPDHPEFYARE</sequence>
<dbReference type="PANTHER" id="PTHR43000">
    <property type="entry name" value="DTDP-D-GLUCOSE 4,6-DEHYDRATASE-RELATED"/>
    <property type="match status" value="1"/>
</dbReference>
<dbReference type="InterPro" id="IPR036291">
    <property type="entry name" value="NAD(P)-bd_dom_sf"/>
</dbReference>
<dbReference type="RefSeq" id="XP_056070945.1">
    <property type="nucleotide sequence ID" value="XM_056216698.1"/>
</dbReference>
<protein>
    <recommendedName>
        <fullName evidence="1">3-beta hydroxysteroid dehydrogenase/isomerase domain-containing protein</fullName>
    </recommendedName>
</protein>
<comment type="caution">
    <text evidence="2">The sequence shown here is derived from an EMBL/GenBank/DDBJ whole genome shotgun (WGS) entry which is preliminary data.</text>
</comment>
<dbReference type="Proteomes" id="UP001140513">
    <property type="component" value="Unassembled WGS sequence"/>
</dbReference>
<dbReference type="OrthoDB" id="10058185at2759"/>
<dbReference type="GO" id="GO:0016616">
    <property type="term" value="F:oxidoreductase activity, acting on the CH-OH group of donors, NAD or NADP as acceptor"/>
    <property type="evidence" value="ECO:0007669"/>
    <property type="project" value="InterPro"/>
</dbReference>
<name>A0A9W8XKB2_9PLEO</name>
<gene>
    <name evidence="2" type="ORF">N0V89_007938</name>
</gene>
<reference evidence="2" key="1">
    <citation type="submission" date="2022-10" db="EMBL/GenBank/DDBJ databases">
        <title>Tapping the CABI collections for fungal endophytes: first genome assemblies for Collariella, Neodidymelliopsis, Ascochyta clinopodiicola, Didymella pomorum, Didymosphaeria variabile, Neocosmospora piperis and Neocucurbitaria cava.</title>
        <authorList>
            <person name="Hill R."/>
        </authorList>
    </citation>
    <scope>NUCLEOTIDE SEQUENCE</scope>
    <source>
        <strain evidence="2">IMI 356815</strain>
    </source>
</reference>
<evidence type="ECO:0000313" key="3">
    <source>
        <dbReference type="Proteomes" id="UP001140513"/>
    </source>
</evidence>
<keyword evidence="3" id="KW-1185">Reference proteome</keyword>
<feature type="domain" description="3-beta hydroxysteroid dehydrogenase/isomerase" evidence="1">
    <location>
        <begin position="32"/>
        <end position="174"/>
    </location>
</feature>
<accession>A0A9W8XKB2</accession>
<dbReference type="AlphaFoldDB" id="A0A9W8XKB2"/>
<dbReference type="InterPro" id="IPR002225">
    <property type="entry name" value="3Beta_OHSteriod_DH/Estase"/>
</dbReference>
<dbReference type="GeneID" id="80911468"/>
<proteinExistence type="predicted"/>
<dbReference type="Pfam" id="PF01073">
    <property type="entry name" value="3Beta_HSD"/>
    <property type="match status" value="1"/>
</dbReference>
<evidence type="ECO:0000313" key="2">
    <source>
        <dbReference type="EMBL" id="KAJ4352589.1"/>
    </source>
</evidence>
<dbReference type="EMBL" id="JAPEUX010000005">
    <property type="protein sequence ID" value="KAJ4352589.1"/>
    <property type="molecule type" value="Genomic_DNA"/>
</dbReference>
<dbReference type="GO" id="GO:0006694">
    <property type="term" value="P:steroid biosynthetic process"/>
    <property type="evidence" value="ECO:0007669"/>
    <property type="project" value="InterPro"/>
</dbReference>
<evidence type="ECO:0000259" key="1">
    <source>
        <dbReference type="Pfam" id="PF01073"/>
    </source>
</evidence>
<organism evidence="2 3">
    <name type="scientific">Didymosphaeria variabile</name>
    <dbReference type="NCBI Taxonomy" id="1932322"/>
    <lineage>
        <taxon>Eukaryota</taxon>
        <taxon>Fungi</taxon>
        <taxon>Dikarya</taxon>
        <taxon>Ascomycota</taxon>
        <taxon>Pezizomycotina</taxon>
        <taxon>Dothideomycetes</taxon>
        <taxon>Pleosporomycetidae</taxon>
        <taxon>Pleosporales</taxon>
        <taxon>Massarineae</taxon>
        <taxon>Didymosphaeriaceae</taxon>
        <taxon>Didymosphaeria</taxon>
    </lineage>
</organism>
<dbReference type="SUPFAM" id="SSF51735">
    <property type="entry name" value="NAD(P)-binding Rossmann-fold domains"/>
    <property type="match status" value="1"/>
</dbReference>
<dbReference type="Gene3D" id="3.40.50.720">
    <property type="entry name" value="NAD(P)-binding Rossmann-like Domain"/>
    <property type="match status" value="1"/>
</dbReference>